<dbReference type="SUPFAM" id="SSF52540">
    <property type="entry name" value="P-loop containing nucleoside triphosphate hydrolases"/>
    <property type="match status" value="1"/>
</dbReference>
<name>A0ABY8EYL6_9HYPH</name>
<dbReference type="RefSeq" id="WP_152502423.1">
    <property type="nucleotide sequence ID" value="NZ_CP120863.1"/>
</dbReference>
<dbReference type="Proteomes" id="UP001209803">
    <property type="component" value="Chromosome"/>
</dbReference>
<dbReference type="Gene3D" id="3.40.50.300">
    <property type="entry name" value="P-loop containing nucleotide triphosphate hydrolases"/>
    <property type="match status" value="1"/>
</dbReference>
<gene>
    <name evidence="1" type="ORF">K1718_18840</name>
</gene>
<protein>
    <recommendedName>
        <fullName evidence="3">DUF1611 domain-containing protein</fullName>
    </recommendedName>
</protein>
<dbReference type="InterPro" id="IPR027417">
    <property type="entry name" value="P-loop_NTPase"/>
</dbReference>
<dbReference type="EMBL" id="CP120863">
    <property type="protein sequence ID" value="WFE88211.1"/>
    <property type="molecule type" value="Genomic_DNA"/>
</dbReference>
<evidence type="ECO:0000313" key="1">
    <source>
        <dbReference type="EMBL" id="WFE88211.1"/>
    </source>
</evidence>
<proteinExistence type="predicted"/>
<reference evidence="1 2" key="1">
    <citation type="submission" date="2023-03" db="EMBL/GenBank/DDBJ databases">
        <title>Roseibium porphyridii sp. nov. and Roseibium rhodosorbium sp. nov. isolated from marine algae, Porphyridium cruentum and Rhodosorus marinus, respectively.</title>
        <authorList>
            <person name="Lee M.W."/>
            <person name="Choi B.J."/>
            <person name="Lee J.K."/>
            <person name="Choi D.G."/>
            <person name="Baek J.H."/>
            <person name="Bayburt H."/>
            <person name="Kim J.M."/>
            <person name="Han D.M."/>
            <person name="Kim K.H."/>
            <person name="Jeon C.O."/>
        </authorList>
    </citation>
    <scope>NUCLEOTIDE SEQUENCE [LARGE SCALE GENOMIC DNA]</scope>
    <source>
        <strain evidence="1 2">KMA01</strain>
    </source>
</reference>
<keyword evidence="2" id="KW-1185">Reference proteome</keyword>
<organism evidence="1 2">
    <name type="scientific">Roseibium porphyridii</name>
    <dbReference type="NCBI Taxonomy" id="2866279"/>
    <lineage>
        <taxon>Bacteria</taxon>
        <taxon>Pseudomonadati</taxon>
        <taxon>Pseudomonadota</taxon>
        <taxon>Alphaproteobacteria</taxon>
        <taxon>Hyphomicrobiales</taxon>
        <taxon>Stappiaceae</taxon>
        <taxon>Roseibium</taxon>
    </lineage>
</organism>
<evidence type="ECO:0000313" key="2">
    <source>
        <dbReference type="Proteomes" id="UP001209803"/>
    </source>
</evidence>
<sequence length="351" mass="36669">MENISPARIMAAKPSYAVRRVDLQDCAAVSSADYKPQAGDLVLARVSEIGSHGRIELPNGRKAKLNIGDEIILAYGNRYAPDQYESYVPDSLEPCHMVAAGGIASKAVSWHNKLSGPTAIEPVGVLCQSNGRPVNLNSYALPTLAGPMPSVVLGVFGTSMNSGKTATAAALVRGFALNGYRVGALKITGTAAGGDPWLMRDSGASEVLDFTDAGMATTFGVPLDTLVASTRNLLRTLSRSDCDLAVVEIADGLFQDETRQIAESKLIQSVFDGVVFASGDALGAVAGAKQLTDLGYNVLAISGALLRSPLAAREAAANLGLPAYDLPEFHQAEKVSQIMDTVVSPRYAATG</sequence>
<evidence type="ECO:0008006" key="3">
    <source>
        <dbReference type="Google" id="ProtNLM"/>
    </source>
</evidence>
<accession>A0ABY8EYL6</accession>